<organism evidence="5 6">
    <name type="scientific">Priapulus caudatus</name>
    <name type="common">Priapulid worm</name>
    <dbReference type="NCBI Taxonomy" id="37621"/>
    <lineage>
        <taxon>Eukaryota</taxon>
        <taxon>Metazoa</taxon>
        <taxon>Ecdysozoa</taxon>
        <taxon>Scalidophora</taxon>
        <taxon>Priapulida</taxon>
        <taxon>Priapulimorpha</taxon>
        <taxon>Priapulimorphida</taxon>
        <taxon>Priapulidae</taxon>
        <taxon>Priapulus</taxon>
    </lineage>
</organism>
<reference evidence="6" key="1">
    <citation type="submission" date="2025-08" db="UniProtKB">
        <authorList>
            <consortium name="RefSeq"/>
        </authorList>
    </citation>
    <scope>IDENTIFICATION</scope>
</reference>
<evidence type="ECO:0000313" key="6">
    <source>
        <dbReference type="RefSeq" id="XP_014662212.1"/>
    </source>
</evidence>
<dbReference type="RefSeq" id="XP_014662212.1">
    <property type="nucleotide sequence ID" value="XM_014806726.1"/>
</dbReference>
<sequence>MGDKWVADLTQFKTNWVKPYLEVAPYVIVVFKQNAGLVSLTSTPLNAGPALRKALDRPAYEKVLVVMPVGYPADDATVPDLTRKPLADIMMHIAP</sequence>
<dbReference type="Proteomes" id="UP000695022">
    <property type="component" value="Unplaced"/>
</dbReference>
<comment type="similarity">
    <text evidence="1">Belongs to the nitroreductase family.</text>
</comment>
<proteinExistence type="inferred from homology"/>
<protein>
    <submittedName>
        <fullName evidence="6">Iodotyrosine deiodinase 1-like</fullName>
    </submittedName>
</protein>
<dbReference type="Gene3D" id="3.40.109.10">
    <property type="entry name" value="NADH Oxidase"/>
    <property type="match status" value="1"/>
</dbReference>
<keyword evidence="2" id="KW-0285">Flavoprotein</keyword>
<dbReference type="InterPro" id="IPR000415">
    <property type="entry name" value="Nitroreductase-like"/>
</dbReference>
<name>A0ABM1DQJ1_PRICU</name>
<dbReference type="PANTHER" id="PTHR23026:SF90">
    <property type="entry name" value="IODOTYROSINE DEIODINASE 1"/>
    <property type="match status" value="1"/>
</dbReference>
<evidence type="ECO:0000256" key="3">
    <source>
        <dbReference type="ARBA" id="ARBA00022643"/>
    </source>
</evidence>
<evidence type="ECO:0000256" key="1">
    <source>
        <dbReference type="ARBA" id="ARBA00007118"/>
    </source>
</evidence>
<keyword evidence="4" id="KW-0560">Oxidoreductase</keyword>
<dbReference type="PANTHER" id="PTHR23026">
    <property type="entry name" value="NADPH NITROREDUCTASE"/>
    <property type="match status" value="1"/>
</dbReference>
<dbReference type="GeneID" id="106805217"/>
<evidence type="ECO:0000313" key="5">
    <source>
        <dbReference type="Proteomes" id="UP000695022"/>
    </source>
</evidence>
<keyword evidence="5" id="KW-1185">Reference proteome</keyword>
<dbReference type="SUPFAM" id="SSF55469">
    <property type="entry name" value="FMN-dependent nitroreductase-like"/>
    <property type="match status" value="1"/>
</dbReference>
<gene>
    <name evidence="6" type="primary">LOC106805217</name>
</gene>
<keyword evidence="3" id="KW-0288">FMN</keyword>
<evidence type="ECO:0000256" key="4">
    <source>
        <dbReference type="ARBA" id="ARBA00023002"/>
    </source>
</evidence>
<evidence type="ECO:0000256" key="2">
    <source>
        <dbReference type="ARBA" id="ARBA00022630"/>
    </source>
</evidence>
<dbReference type="InterPro" id="IPR050627">
    <property type="entry name" value="Nitroreductase/BluB"/>
</dbReference>
<accession>A0ABM1DQJ1</accession>